<feature type="region of interest" description="Disordered" evidence="1">
    <location>
        <begin position="30"/>
        <end position="64"/>
    </location>
</feature>
<keyword evidence="2" id="KW-1133">Transmembrane helix</keyword>
<keyword evidence="2" id="KW-0472">Membrane</keyword>
<gene>
    <name evidence="4" type="ORF">PAXRUDRAFT_825126</name>
</gene>
<proteinExistence type="predicted"/>
<evidence type="ECO:0000313" key="5">
    <source>
        <dbReference type="Proteomes" id="UP000054538"/>
    </source>
</evidence>
<feature type="compositionally biased region" description="Polar residues" evidence="1">
    <location>
        <begin position="37"/>
        <end position="52"/>
    </location>
</feature>
<reference evidence="5" key="2">
    <citation type="submission" date="2015-01" db="EMBL/GenBank/DDBJ databases">
        <title>Evolutionary Origins and Diversification of the Mycorrhizal Mutualists.</title>
        <authorList>
            <consortium name="DOE Joint Genome Institute"/>
            <consortium name="Mycorrhizal Genomics Consortium"/>
            <person name="Kohler A."/>
            <person name="Kuo A."/>
            <person name="Nagy L.G."/>
            <person name="Floudas D."/>
            <person name="Copeland A."/>
            <person name="Barry K.W."/>
            <person name="Cichocki N."/>
            <person name="Veneault-Fourrey C."/>
            <person name="LaButti K."/>
            <person name="Lindquist E.A."/>
            <person name="Lipzen A."/>
            <person name="Lundell T."/>
            <person name="Morin E."/>
            <person name="Murat C."/>
            <person name="Riley R."/>
            <person name="Ohm R."/>
            <person name="Sun H."/>
            <person name="Tunlid A."/>
            <person name="Henrissat B."/>
            <person name="Grigoriev I.V."/>
            <person name="Hibbett D.S."/>
            <person name="Martin F."/>
        </authorList>
    </citation>
    <scope>NUCLEOTIDE SEQUENCE [LARGE SCALE GENOMIC DNA]</scope>
    <source>
        <strain evidence="5">Ve08.2h10</strain>
    </source>
</reference>
<name>A0A0D0DGS9_9AGAM</name>
<dbReference type="AlphaFoldDB" id="A0A0D0DGS9"/>
<dbReference type="OrthoDB" id="3268450at2759"/>
<protein>
    <submittedName>
        <fullName evidence="4">Uncharacterized protein</fullName>
    </submittedName>
</protein>
<keyword evidence="2" id="KW-0812">Transmembrane</keyword>
<evidence type="ECO:0000256" key="1">
    <source>
        <dbReference type="SAM" id="MobiDB-lite"/>
    </source>
</evidence>
<feature type="chain" id="PRO_5002225766" evidence="3">
    <location>
        <begin position="24"/>
        <end position="167"/>
    </location>
</feature>
<feature type="transmembrane region" description="Helical" evidence="2">
    <location>
        <begin position="70"/>
        <end position="89"/>
    </location>
</feature>
<sequence length="167" mass="18755">MTNPTRMTILLFLGRLVLYDLQSSPIWRPPKRHRCNHATQSPRPTTTQASANPPSVPPPDSTPDQPKLTGYRLLVVSLTIGFGTAQAILTYQGHKFAPTTLAWISGIVITLFLAWVGWYENIRSYENLRYWLFERDYTSDIVRSYAKGLSQVTIPGATELGALCTPF</sequence>
<keyword evidence="5" id="KW-1185">Reference proteome</keyword>
<organism evidence="4 5">
    <name type="scientific">Paxillus rubicundulus Ve08.2h10</name>
    <dbReference type="NCBI Taxonomy" id="930991"/>
    <lineage>
        <taxon>Eukaryota</taxon>
        <taxon>Fungi</taxon>
        <taxon>Dikarya</taxon>
        <taxon>Basidiomycota</taxon>
        <taxon>Agaricomycotina</taxon>
        <taxon>Agaricomycetes</taxon>
        <taxon>Agaricomycetidae</taxon>
        <taxon>Boletales</taxon>
        <taxon>Paxilineae</taxon>
        <taxon>Paxillaceae</taxon>
        <taxon>Paxillus</taxon>
    </lineage>
</organism>
<feature type="signal peptide" evidence="3">
    <location>
        <begin position="1"/>
        <end position="23"/>
    </location>
</feature>
<evidence type="ECO:0000313" key="4">
    <source>
        <dbReference type="EMBL" id="KIK97237.1"/>
    </source>
</evidence>
<evidence type="ECO:0000256" key="3">
    <source>
        <dbReference type="SAM" id="SignalP"/>
    </source>
</evidence>
<reference evidence="4 5" key="1">
    <citation type="submission" date="2014-04" db="EMBL/GenBank/DDBJ databases">
        <authorList>
            <consortium name="DOE Joint Genome Institute"/>
            <person name="Kuo A."/>
            <person name="Kohler A."/>
            <person name="Jargeat P."/>
            <person name="Nagy L.G."/>
            <person name="Floudas D."/>
            <person name="Copeland A."/>
            <person name="Barry K.W."/>
            <person name="Cichocki N."/>
            <person name="Veneault-Fourrey C."/>
            <person name="LaButti K."/>
            <person name="Lindquist E.A."/>
            <person name="Lipzen A."/>
            <person name="Lundell T."/>
            <person name="Morin E."/>
            <person name="Murat C."/>
            <person name="Sun H."/>
            <person name="Tunlid A."/>
            <person name="Henrissat B."/>
            <person name="Grigoriev I.V."/>
            <person name="Hibbett D.S."/>
            <person name="Martin F."/>
            <person name="Nordberg H.P."/>
            <person name="Cantor M.N."/>
            <person name="Hua S.X."/>
        </authorList>
    </citation>
    <scope>NUCLEOTIDE SEQUENCE [LARGE SCALE GENOMIC DNA]</scope>
    <source>
        <strain evidence="4 5">Ve08.2h10</strain>
    </source>
</reference>
<evidence type="ECO:0000256" key="2">
    <source>
        <dbReference type="SAM" id="Phobius"/>
    </source>
</evidence>
<dbReference type="InParanoid" id="A0A0D0DGS9"/>
<feature type="transmembrane region" description="Helical" evidence="2">
    <location>
        <begin position="101"/>
        <end position="119"/>
    </location>
</feature>
<dbReference type="HOGENOM" id="CLU_1595080_0_0_1"/>
<accession>A0A0D0DGS9</accession>
<keyword evidence="3" id="KW-0732">Signal</keyword>
<dbReference type="EMBL" id="KN824945">
    <property type="protein sequence ID" value="KIK97237.1"/>
    <property type="molecule type" value="Genomic_DNA"/>
</dbReference>
<dbReference type="Proteomes" id="UP000054538">
    <property type="component" value="Unassembled WGS sequence"/>
</dbReference>